<dbReference type="InterPro" id="IPR010982">
    <property type="entry name" value="Lambda_DNA-bd_dom_sf"/>
</dbReference>
<accession>A0ABN3D461</accession>
<dbReference type="Gene3D" id="1.10.260.40">
    <property type="entry name" value="lambda repressor-like DNA-binding domains"/>
    <property type="match status" value="1"/>
</dbReference>
<proteinExistence type="predicted"/>
<dbReference type="RefSeq" id="WP_234846100.1">
    <property type="nucleotide sequence ID" value="NZ_BAAART010000009.1"/>
</dbReference>
<reference evidence="2 3" key="1">
    <citation type="journal article" date="2019" name="Int. J. Syst. Evol. Microbiol.">
        <title>The Global Catalogue of Microorganisms (GCM) 10K type strain sequencing project: providing services to taxonomists for standard genome sequencing and annotation.</title>
        <authorList>
            <consortium name="The Broad Institute Genomics Platform"/>
            <consortium name="The Broad Institute Genome Sequencing Center for Infectious Disease"/>
            <person name="Wu L."/>
            <person name="Ma J."/>
        </authorList>
    </citation>
    <scope>NUCLEOTIDE SEQUENCE [LARGE SCALE GENOMIC DNA]</scope>
    <source>
        <strain evidence="2 3">JCM 3053</strain>
    </source>
</reference>
<sequence length="209" mass="22756">MRLEEVIGLQIAEKRASAGMSQAELGEALGQHLERAWSRQAVHSAEKGKRAFTAAELVAFALVLEAEVPDLMTPPLSQRDGVIELPSSVVPARRLADIVAPEAPDDVLTRMNLDGLHHLVPMLSGTIQTLQLLDITLSELIEDAQRRKAGEDPEGVSPLVKEQIESRARLAQVIADALGQKDVEAKRVLEILQNDERAEAVRREAEGDG</sequence>
<evidence type="ECO:0000313" key="3">
    <source>
        <dbReference type="Proteomes" id="UP001501474"/>
    </source>
</evidence>
<dbReference type="CDD" id="cd00093">
    <property type="entry name" value="HTH_XRE"/>
    <property type="match status" value="1"/>
</dbReference>
<dbReference type="PROSITE" id="PS50943">
    <property type="entry name" value="HTH_CROC1"/>
    <property type="match status" value="1"/>
</dbReference>
<dbReference type="SMART" id="SM00530">
    <property type="entry name" value="HTH_XRE"/>
    <property type="match status" value="1"/>
</dbReference>
<keyword evidence="3" id="KW-1185">Reference proteome</keyword>
<evidence type="ECO:0000313" key="2">
    <source>
        <dbReference type="EMBL" id="GAA2218829.1"/>
    </source>
</evidence>
<organism evidence="2 3">
    <name type="scientific">Streptomyces indiaensis</name>
    <dbReference type="NCBI Taxonomy" id="284033"/>
    <lineage>
        <taxon>Bacteria</taxon>
        <taxon>Bacillati</taxon>
        <taxon>Actinomycetota</taxon>
        <taxon>Actinomycetes</taxon>
        <taxon>Kitasatosporales</taxon>
        <taxon>Streptomycetaceae</taxon>
        <taxon>Streptomyces</taxon>
    </lineage>
</organism>
<name>A0ABN3D461_9ACTN</name>
<feature type="domain" description="HTH cro/C1-type" evidence="1">
    <location>
        <begin position="11"/>
        <end position="71"/>
    </location>
</feature>
<gene>
    <name evidence="2" type="ORF">GCM10010104_04620</name>
</gene>
<protein>
    <recommendedName>
        <fullName evidence="1">HTH cro/C1-type domain-containing protein</fullName>
    </recommendedName>
</protein>
<dbReference type="SUPFAM" id="SSF47413">
    <property type="entry name" value="lambda repressor-like DNA-binding domains"/>
    <property type="match status" value="1"/>
</dbReference>
<dbReference type="Pfam" id="PF01381">
    <property type="entry name" value="HTH_3"/>
    <property type="match status" value="1"/>
</dbReference>
<comment type="caution">
    <text evidence="2">The sequence shown here is derived from an EMBL/GenBank/DDBJ whole genome shotgun (WGS) entry which is preliminary data.</text>
</comment>
<dbReference type="Proteomes" id="UP001501474">
    <property type="component" value="Unassembled WGS sequence"/>
</dbReference>
<evidence type="ECO:0000259" key="1">
    <source>
        <dbReference type="PROSITE" id="PS50943"/>
    </source>
</evidence>
<dbReference type="EMBL" id="BAAART010000009">
    <property type="protein sequence ID" value="GAA2218829.1"/>
    <property type="molecule type" value="Genomic_DNA"/>
</dbReference>
<dbReference type="InterPro" id="IPR001387">
    <property type="entry name" value="Cro/C1-type_HTH"/>
</dbReference>